<evidence type="ECO:0000256" key="4">
    <source>
        <dbReference type="ARBA" id="ARBA00023239"/>
    </source>
</evidence>
<proteinExistence type="inferred from homology"/>
<name>A0A4Y3TJH1_9PROT</name>
<dbReference type="Pfam" id="PF01053">
    <property type="entry name" value="Cys_Met_Meta_PP"/>
    <property type="match status" value="1"/>
</dbReference>
<accession>A0A4Y3TJH1</accession>
<dbReference type="STRING" id="104099.AD949_07395"/>
<comment type="catalytic activity">
    <reaction evidence="5">
        <text>L,L-cystathionine + H2O = L-homocysteine + pyruvate + NH4(+)</text>
        <dbReference type="Rhea" id="RHEA:13965"/>
        <dbReference type="ChEBI" id="CHEBI:15361"/>
        <dbReference type="ChEBI" id="CHEBI:15377"/>
        <dbReference type="ChEBI" id="CHEBI:28938"/>
        <dbReference type="ChEBI" id="CHEBI:58161"/>
        <dbReference type="ChEBI" id="CHEBI:58199"/>
    </reaction>
</comment>
<dbReference type="InterPro" id="IPR015424">
    <property type="entry name" value="PyrdxlP-dep_Trfase"/>
</dbReference>
<dbReference type="InterPro" id="IPR006233">
    <property type="entry name" value="Cys_b_lyase_bac"/>
</dbReference>
<dbReference type="RefSeq" id="WP_048836089.1">
    <property type="nucleotide sequence ID" value="NZ_BJMU01000001.1"/>
</dbReference>
<dbReference type="SUPFAM" id="SSF53383">
    <property type="entry name" value="PLP-dependent transferases"/>
    <property type="match status" value="1"/>
</dbReference>
<evidence type="ECO:0000256" key="5">
    <source>
        <dbReference type="ARBA" id="ARBA00047517"/>
    </source>
</evidence>
<evidence type="ECO:0000313" key="8">
    <source>
        <dbReference type="EMBL" id="GEB81619.1"/>
    </source>
</evidence>
<dbReference type="NCBIfam" id="TIGR01324">
    <property type="entry name" value="cysta_beta_ly_B"/>
    <property type="match status" value="1"/>
</dbReference>
<gene>
    <name evidence="8" type="ORF">AOR01nite_00960</name>
</gene>
<feature type="modified residue" description="N6-(pyridoxal phosphate)lysine" evidence="6">
    <location>
        <position position="217"/>
    </location>
</feature>
<dbReference type="PANTHER" id="PTHR43500:SF1">
    <property type="entry name" value="CYSTATHIONINE BETA-LYASE-RELATED"/>
    <property type="match status" value="1"/>
</dbReference>
<dbReference type="GO" id="GO:0047804">
    <property type="term" value="F:cysteine-S-conjugate beta-lyase activity"/>
    <property type="evidence" value="ECO:0007669"/>
    <property type="project" value="InterPro"/>
</dbReference>
<keyword evidence="9" id="KW-1185">Reference proteome</keyword>
<dbReference type="AlphaFoldDB" id="A0A4Y3TJH1"/>
<evidence type="ECO:0000256" key="7">
    <source>
        <dbReference type="RuleBase" id="RU362118"/>
    </source>
</evidence>
<evidence type="ECO:0000256" key="2">
    <source>
        <dbReference type="ARBA" id="ARBA00009077"/>
    </source>
</evidence>
<dbReference type="Gene3D" id="3.90.1150.10">
    <property type="entry name" value="Aspartate Aminotransferase, domain 1"/>
    <property type="match status" value="1"/>
</dbReference>
<evidence type="ECO:0000256" key="1">
    <source>
        <dbReference type="ARBA" id="ARBA00001933"/>
    </source>
</evidence>
<dbReference type="InterPro" id="IPR015422">
    <property type="entry name" value="PyrdxlP-dep_Trfase_small"/>
</dbReference>
<dbReference type="GO" id="GO:0030170">
    <property type="term" value="F:pyridoxal phosphate binding"/>
    <property type="evidence" value="ECO:0007669"/>
    <property type="project" value="InterPro"/>
</dbReference>
<dbReference type="EMBL" id="BJMU01000001">
    <property type="protein sequence ID" value="GEB81619.1"/>
    <property type="molecule type" value="Genomic_DNA"/>
</dbReference>
<sequence>MPSDITVTQGWDKLSSTLTRLARPEAAPEGAPVNMPMTRGSTVLFPSLSDMRRQGQKHFDHAYIYGAMGTPVQHELEKAIAVIEGGTDCQVVSSGLAACTTPLLAFLNAGEHCLIPDSVYSPTRRFADKVLKRFGVETTYYPPCASAEELTGLIQPNTRVLFAESPGSHTFEVQDIPMLSRIAHAHGARLMMDNTWGFGIFAPFTHGVDVSIQALTKYPSGHSDVIAGAVTVAKTEDWHLLRETAIQLGQLAGPDDCWLTLRGLHTMGVRLSHQAQSAMRVAQWLKTRPEVARVLHPALPDCPGHEIWKRDFTGAGSLFGFVLRNTFTQNAMEAMVDSFRFFGIGASWGGYESLVLPTSKSIIRNFPADDTEGPSMRLQIGLESTEDLIGDLEQGFSVLKAHC</sequence>
<evidence type="ECO:0000256" key="3">
    <source>
        <dbReference type="ARBA" id="ARBA00022898"/>
    </source>
</evidence>
<evidence type="ECO:0000256" key="6">
    <source>
        <dbReference type="PIRSR" id="PIRSR001434-2"/>
    </source>
</evidence>
<comment type="similarity">
    <text evidence="2 7">Belongs to the trans-sulfuration enzymes family.</text>
</comment>
<keyword evidence="3 6" id="KW-0663">Pyridoxal phosphate</keyword>
<reference evidence="8 9" key="1">
    <citation type="submission" date="2019-06" db="EMBL/GenBank/DDBJ databases">
        <title>Whole genome shotgun sequence of Acetobacter orleanensis NBRC 13752.</title>
        <authorList>
            <person name="Hosoyama A."/>
            <person name="Uohara A."/>
            <person name="Ohji S."/>
            <person name="Ichikawa N."/>
        </authorList>
    </citation>
    <scope>NUCLEOTIDE SEQUENCE [LARGE SCALE GENOMIC DNA]</scope>
    <source>
        <strain evidence="8 9">NBRC 13752</strain>
    </source>
</reference>
<dbReference type="PANTHER" id="PTHR43500">
    <property type="entry name" value="CYSTATHIONINE BETA-LYASE-RELATED"/>
    <property type="match status" value="1"/>
</dbReference>
<dbReference type="PIRSF" id="PIRSF001434">
    <property type="entry name" value="CGS"/>
    <property type="match status" value="1"/>
</dbReference>
<dbReference type="GO" id="GO:0019450">
    <property type="term" value="P:L-cysteine catabolic process to pyruvate"/>
    <property type="evidence" value="ECO:0007669"/>
    <property type="project" value="TreeGrafter"/>
</dbReference>
<evidence type="ECO:0000313" key="9">
    <source>
        <dbReference type="Proteomes" id="UP000317617"/>
    </source>
</evidence>
<comment type="caution">
    <text evidence="8">The sequence shown here is derived from an EMBL/GenBank/DDBJ whole genome shotgun (WGS) entry which is preliminary data.</text>
</comment>
<dbReference type="InterPro" id="IPR015421">
    <property type="entry name" value="PyrdxlP-dep_Trfase_major"/>
</dbReference>
<dbReference type="Gene3D" id="3.40.640.10">
    <property type="entry name" value="Type I PLP-dependent aspartate aminotransferase-like (Major domain)"/>
    <property type="match status" value="1"/>
</dbReference>
<dbReference type="OrthoDB" id="9805807at2"/>
<dbReference type="InterPro" id="IPR000277">
    <property type="entry name" value="Cys/Met-Metab_PyrdxlP-dep_enz"/>
</dbReference>
<protein>
    <submittedName>
        <fullName evidence="8">Cystathionine beta-lyase</fullName>
    </submittedName>
</protein>
<dbReference type="FunFam" id="3.40.640.10:FF:000046">
    <property type="entry name" value="Cystathionine gamma-lyase"/>
    <property type="match status" value="1"/>
</dbReference>
<comment type="cofactor">
    <cofactor evidence="1 7">
        <name>pyridoxal 5'-phosphate</name>
        <dbReference type="ChEBI" id="CHEBI:597326"/>
    </cofactor>
</comment>
<organism evidence="8 9">
    <name type="scientific">Acetobacter orleanensis</name>
    <dbReference type="NCBI Taxonomy" id="104099"/>
    <lineage>
        <taxon>Bacteria</taxon>
        <taxon>Pseudomonadati</taxon>
        <taxon>Pseudomonadota</taxon>
        <taxon>Alphaproteobacteria</taxon>
        <taxon>Acetobacterales</taxon>
        <taxon>Acetobacteraceae</taxon>
        <taxon>Acetobacter</taxon>
    </lineage>
</organism>
<dbReference type="GO" id="GO:0019346">
    <property type="term" value="P:transsulfuration"/>
    <property type="evidence" value="ECO:0007669"/>
    <property type="project" value="InterPro"/>
</dbReference>
<dbReference type="Proteomes" id="UP000317617">
    <property type="component" value="Unassembled WGS sequence"/>
</dbReference>
<keyword evidence="4 8" id="KW-0456">Lyase</keyword>